<name>M1RLP0_MORMO</name>
<dbReference type="Proteomes" id="UP000011834">
    <property type="component" value="Chromosome"/>
</dbReference>
<accession>M1RLP0</accession>
<protein>
    <submittedName>
        <fullName evidence="1">Uncharacterized protein</fullName>
    </submittedName>
</protein>
<proteinExistence type="predicted"/>
<dbReference type="EMBL" id="CP004345">
    <property type="protein sequence ID" value="AGG31340.1"/>
    <property type="molecule type" value="Genomic_DNA"/>
</dbReference>
<sequence length="42" mass="4681">MILLPDAGVAGNLWFIPADKTATQKSGRYETHYFKSLLLLSN</sequence>
<keyword evidence="2" id="KW-1185">Reference proteome</keyword>
<dbReference type="AlphaFoldDB" id="M1RLP0"/>
<evidence type="ECO:0000313" key="1">
    <source>
        <dbReference type="EMBL" id="AGG31340.1"/>
    </source>
</evidence>
<gene>
    <name evidence="1" type="ORF">MU9_2294</name>
</gene>
<reference evidence="1 2" key="1">
    <citation type="journal article" date="2012" name="BMC Genomics">
        <title>Whole-genome sequencing and identification of Morganella morganii KT pathogenicity-related genes.</title>
        <authorList>
            <person name="Chen Y.T."/>
            <person name="Peng H.L."/>
            <person name="Shia W.C."/>
            <person name="Hsu F.R."/>
            <person name="Ken C.F."/>
            <person name="Tsao Y.M."/>
            <person name="Chen C.H."/>
            <person name="Liu C.E."/>
            <person name="Hsieh M.F."/>
            <person name="Chen H.C."/>
            <person name="Tang C.Y."/>
            <person name="Ku T.H."/>
        </authorList>
    </citation>
    <scope>NUCLEOTIDE SEQUENCE [LARGE SCALE GENOMIC DNA]</scope>
    <source>
        <strain evidence="1 2">KT</strain>
    </source>
</reference>
<dbReference type="KEGG" id="mmk:MU9_2294"/>
<dbReference type="HOGENOM" id="CLU_3254247_0_0_6"/>
<organism evidence="1 2">
    <name type="scientific">Morganella morganii subsp. morganii KT</name>
    <dbReference type="NCBI Taxonomy" id="1124991"/>
    <lineage>
        <taxon>Bacteria</taxon>
        <taxon>Pseudomonadati</taxon>
        <taxon>Pseudomonadota</taxon>
        <taxon>Gammaproteobacteria</taxon>
        <taxon>Enterobacterales</taxon>
        <taxon>Morganellaceae</taxon>
        <taxon>Morganella</taxon>
    </lineage>
</organism>
<evidence type="ECO:0000313" key="2">
    <source>
        <dbReference type="Proteomes" id="UP000011834"/>
    </source>
</evidence>